<evidence type="ECO:0000256" key="2">
    <source>
        <dbReference type="ARBA" id="ARBA00022692"/>
    </source>
</evidence>
<reference evidence="8 9" key="1">
    <citation type="submission" date="2021-01" db="EMBL/GenBank/DDBJ databases">
        <title>Genomic Encyclopedia of Type Strains, Phase IV (KMG-IV): sequencing the most valuable type-strain genomes for metagenomic binning, comparative biology and taxonomic classification.</title>
        <authorList>
            <person name="Goeker M."/>
        </authorList>
    </citation>
    <scope>NUCLEOTIDE SEQUENCE [LARGE SCALE GENOMIC DNA]</scope>
    <source>
        <strain evidence="8 9">DSM 27513</strain>
    </source>
</reference>
<dbReference type="PANTHER" id="PTHR10859">
    <property type="entry name" value="GLYCOSYL TRANSFERASE"/>
    <property type="match status" value="1"/>
</dbReference>
<keyword evidence="9" id="KW-1185">Reference proteome</keyword>
<dbReference type="CDD" id="cd04179">
    <property type="entry name" value="DPM_DPG-synthase_like"/>
    <property type="match status" value="1"/>
</dbReference>
<evidence type="ECO:0000259" key="7">
    <source>
        <dbReference type="Pfam" id="PF04138"/>
    </source>
</evidence>
<dbReference type="InterPro" id="IPR029044">
    <property type="entry name" value="Nucleotide-diphossugar_trans"/>
</dbReference>
<evidence type="ECO:0000256" key="3">
    <source>
        <dbReference type="ARBA" id="ARBA00022989"/>
    </source>
</evidence>
<evidence type="ECO:0000313" key="8">
    <source>
        <dbReference type="EMBL" id="MBM7636259.1"/>
    </source>
</evidence>
<evidence type="ECO:0000256" key="5">
    <source>
        <dbReference type="SAM" id="Phobius"/>
    </source>
</evidence>
<feature type="transmembrane region" description="Helical" evidence="5">
    <location>
        <begin position="283"/>
        <end position="301"/>
    </location>
</feature>
<organism evidence="8 9">
    <name type="scientific">Streptococcus saliviloxodontae</name>
    <dbReference type="NCBI Taxonomy" id="1349416"/>
    <lineage>
        <taxon>Bacteria</taxon>
        <taxon>Bacillati</taxon>
        <taxon>Bacillota</taxon>
        <taxon>Bacilli</taxon>
        <taxon>Lactobacillales</taxon>
        <taxon>Streptococcaceae</taxon>
        <taxon>Streptococcus</taxon>
    </lineage>
</organism>
<dbReference type="InterPro" id="IPR001173">
    <property type="entry name" value="Glyco_trans_2-like"/>
</dbReference>
<feature type="domain" description="GtrA/DPMS transmembrane" evidence="7">
    <location>
        <begin position="223"/>
        <end position="335"/>
    </location>
</feature>
<dbReference type="Gene3D" id="3.90.550.10">
    <property type="entry name" value="Spore Coat Polysaccharide Biosynthesis Protein SpsA, Chain A"/>
    <property type="match status" value="1"/>
</dbReference>
<evidence type="ECO:0000313" key="9">
    <source>
        <dbReference type="Proteomes" id="UP000809081"/>
    </source>
</evidence>
<keyword evidence="4 5" id="KW-0472">Membrane</keyword>
<protein>
    <submittedName>
        <fullName evidence="8">Glycosyltransferase involved in cell wall biosynthesis</fullName>
    </submittedName>
</protein>
<feature type="transmembrane region" description="Helical" evidence="5">
    <location>
        <begin position="224"/>
        <end position="243"/>
    </location>
</feature>
<keyword evidence="2 5" id="KW-0812">Transmembrane</keyword>
<accession>A0ABS2PLE5</accession>
<name>A0ABS2PLE5_9STRE</name>
<proteinExistence type="predicted"/>
<feature type="transmembrane region" description="Helical" evidence="5">
    <location>
        <begin position="307"/>
        <end position="327"/>
    </location>
</feature>
<dbReference type="SUPFAM" id="SSF53448">
    <property type="entry name" value="Nucleotide-diphospho-sugar transferases"/>
    <property type="match status" value="1"/>
</dbReference>
<comment type="caution">
    <text evidence="8">The sequence shown here is derived from an EMBL/GenBank/DDBJ whole genome shotgun (WGS) entry which is preliminary data.</text>
</comment>
<sequence>MYIIIPSYEPDHRLVQVVTDIRRALPQANIILVNDGSGASYHYYFKQCAQLGVHLLEHPQNLGKGAALKTAFAFIKDHKSQSTPIITVDSDGQHLIKDIIKVAEVSQKHPRQIILGSRSFVGKVPARSRFGNKTTALLFKLVTGQGISDTQTGLRAVSTDLLDWLLQLKGDRFEYEFNMLLEANKAGYPILEVPIETVYLEENKSSHFRPIADSIRIYSPFLKFSSSAIIAAIIDVTFLFLLMSISNNLLLSVIIARLLSASSQCLLNAKLVFNTKQTIFRSFLKYSLLASILLACNYVMIQSLLNIGLGIVISKFLTESILFLISYRVQHKVVFR</sequence>
<dbReference type="PANTHER" id="PTHR10859:SF114">
    <property type="entry name" value="DOLICHOL-PHOSPHATE MANNOSYLTRANSFERASE"/>
    <property type="match status" value="1"/>
</dbReference>
<feature type="domain" description="Glycosyltransferase 2-like" evidence="6">
    <location>
        <begin position="3"/>
        <end position="131"/>
    </location>
</feature>
<dbReference type="Pfam" id="PF04138">
    <property type="entry name" value="GtrA_DPMS_TM"/>
    <property type="match status" value="1"/>
</dbReference>
<dbReference type="Pfam" id="PF00535">
    <property type="entry name" value="Glycos_transf_2"/>
    <property type="match status" value="1"/>
</dbReference>
<dbReference type="RefSeq" id="WP_205017142.1">
    <property type="nucleotide sequence ID" value="NZ_JAFBEI010000019.1"/>
</dbReference>
<gene>
    <name evidence="8" type="ORF">JOC31_001078</name>
</gene>
<dbReference type="EMBL" id="JAFBEI010000019">
    <property type="protein sequence ID" value="MBM7636259.1"/>
    <property type="molecule type" value="Genomic_DNA"/>
</dbReference>
<evidence type="ECO:0000256" key="1">
    <source>
        <dbReference type="ARBA" id="ARBA00004141"/>
    </source>
</evidence>
<evidence type="ECO:0000256" key="4">
    <source>
        <dbReference type="ARBA" id="ARBA00023136"/>
    </source>
</evidence>
<dbReference type="InterPro" id="IPR007267">
    <property type="entry name" value="GtrA_DPMS_TM"/>
</dbReference>
<dbReference type="Proteomes" id="UP000809081">
    <property type="component" value="Unassembled WGS sequence"/>
</dbReference>
<evidence type="ECO:0000259" key="6">
    <source>
        <dbReference type="Pfam" id="PF00535"/>
    </source>
</evidence>
<keyword evidence="3 5" id="KW-1133">Transmembrane helix</keyword>
<comment type="subcellular location">
    <subcellularLocation>
        <location evidence="1">Membrane</location>
        <topology evidence="1">Multi-pass membrane protein</topology>
    </subcellularLocation>
</comment>